<feature type="transmembrane region" description="Helical" evidence="7">
    <location>
        <begin position="215"/>
        <end position="235"/>
    </location>
</feature>
<keyword evidence="6 7" id="KW-0472">Membrane</keyword>
<gene>
    <name evidence="8" type="ORF">SAMN04488052_104101</name>
</gene>
<keyword evidence="9" id="KW-1185">Reference proteome</keyword>
<accession>A0A1H8TDL2</accession>
<proteinExistence type="inferred from homology"/>
<evidence type="ECO:0000256" key="4">
    <source>
        <dbReference type="ARBA" id="ARBA00022692"/>
    </source>
</evidence>
<feature type="transmembrane region" description="Helical" evidence="7">
    <location>
        <begin position="7"/>
        <end position="32"/>
    </location>
</feature>
<feature type="transmembrane region" description="Helical" evidence="7">
    <location>
        <begin position="279"/>
        <end position="301"/>
    </location>
</feature>
<comment type="similarity">
    <text evidence="2">Belongs to the UPF0718 family.</text>
</comment>
<evidence type="ECO:0000256" key="1">
    <source>
        <dbReference type="ARBA" id="ARBA00004651"/>
    </source>
</evidence>
<feature type="transmembrane region" description="Helical" evidence="7">
    <location>
        <begin position="111"/>
        <end position="130"/>
    </location>
</feature>
<dbReference type="NCBIfam" id="NF033936">
    <property type="entry name" value="CuZnOut_SO0444"/>
    <property type="match status" value="1"/>
</dbReference>
<evidence type="ECO:0000256" key="7">
    <source>
        <dbReference type="SAM" id="Phobius"/>
    </source>
</evidence>
<evidence type="ECO:0000313" key="9">
    <source>
        <dbReference type="Proteomes" id="UP000199657"/>
    </source>
</evidence>
<feature type="transmembrane region" description="Helical" evidence="7">
    <location>
        <begin position="85"/>
        <end position="105"/>
    </location>
</feature>
<evidence type="ECO:0000313" key="8">
    <source>
        <dbReference type="EMBL" id="SEO89189.1"/>
    </source>
</evidence>
<dbReference type="InterPro" id="IPR005524">
    <property type="entry name" value="DUF318"/>
</dbReference>
<name>A0A1H8TDL2_9GAMM</name>
<dbReference type="GO" id="GO:0005886">
    <property type="term" value="C:plasma membrane"/>
    <property type="evidence" value="ECO:0007669"/>
    <property type="project" value="UniProtKB-SubCell"/>
</dbReference>
<dbReference type="PANTHER" id="PTHR34184:SF4">
    <property type="entry name" value="UPF0718 PROTEIN YCGR"/>
    <property type="match status" value="1"/>
</dbReference>
<dbReference type="PANTHER" id="PTHR34184">
    <property type="entry name" value="UPF0718 PROTEIN YCGR"/>
    <property type="match status" value="1"/>
</dbReference>
<dbReference type="RefSeq" id="WP_091643251.1">
    <property type="nucleotide sequence ID" value="NZ_FOEG01000004.1"/>
</dbReference>
<evidence type="ECO:0008006" key="10">
    <source>
        <dbReference type="Google" id="ProtNLM"/>
    </source>
</evidence>
<protein>
    <recommendedName>
        <fullName evidence="10">Permease</fullName>
    </recommendedName>
</protein>
<evidence type="ECO:0000256" key="6">
    <source>
        <dbReference type="ARBA" id="ARBA00023136"/>
    </source>
</evidence>
<evidence type="ECO:0000256" key="3">
    <source>
        <dbReference type="ARBA" id="ARBA00022475"/>
    </source>
</evidence>
<evidence type="ECO:0000256" key="2">
    <source>
        <dbReference type="ARBA" id="ARBA00006386"/>
    </source>
</evidence>
<dbReference type="STRING" id="406100.SAMN04488052_104101"/>
<comment type="subcellular location">
    <subcellularLocation>
        <location evidence="1">Cell membrane</location>
        <topology evidence="1">Multi-pass membrane protein</topology>
    </subcellularLocation>
</comment>
<dbReference type="Pfam" id="PF03773">
    <property type="entry name" value="ArsP_1"/>
    <property type="match status" value="1"/>
</dbReference>
<keyword evidence="5 7" id="KW-1133">Transmembrane helix</keyword>
<keyword evidence="3" id="KW-1003">Cell membrane</keyword>
<dbReference type="AlphaFoldDB" id="A0A1H8TDL2"/>
<feature type="transmembrane region" description="Helical" evidence="7">
    <location>
        <begin position="52"/>
        <end position="73"/>
    </location>
</feature>
<dbReference type="Proteomes" id="UP000199657">
    <property type="component" value="Unassembled WGS sequence"/>
</dbReference>
<reference evidence="8 9" key="1">
    <citation type="submission" date="2016-10" db="EMBL/GenBank/DDBJ databases">
        <authorList>
            <person name="de Groot N.N."/>
        </authorList>
    </citation>
    <scope>NUCLEOTIDE SEQUENCE [LARGE SCALE GENOMIC DNA]</scope>
    <source>
        <strain evidence="8 9">CGMCC 1.6291</strain>
    </source>
</reference>
<evidence type="ECO:0000256" key="5">
    <source>
        <dbReference type="ARBA" id="ARBA00022989"/>
    </source>
</evidence>
<organism evidence="8 9">
    <name type="scientific">Aquisalimonas asiatica</name>
    <dbReference type="NCBI Taxonomy" id="406100"/>
    <lineage>
        <taxon>Bacteria</taxon>
        <taxon>Pseudomonadati</taxon>
        <taxon>Pseudomonadota</taxon>
        <taxon>Gammaproteobacteria</taxon>
        <taxon>Chromatiales</taxon>
        <taxon>Ectothiorhodospiraceae</taxon>
        <taxon>Aquisalimonas</taxon>
    </lineage>
</organism>
<keyword evidence="4 7" id="KW-0812">Transmembrane</keyword>
<dbReference type="OrthoDB" id="9810876at2"/>
<dbReference type="EMBL" id="FOEG01000004">
    <property type="protein sequence ID" value="SEO89189.1"/>
    <property type="molecule type" value="Genomic_DNA"/>
</dbReference>
<sequence length="353" mass="36168">MSILNSVLELALTAAPWLLIGLTLAALIKAWFPEHLLQRWLGGSGLGSITRGALIGTPLPLCSCGAIPVALTLHRNGASRGPTTAFLIGTPGVGADSLALTYALLGPFMLVARMLGAIGSAIVTGLLVTVTGTRQQIPEPSDISGCCSGPGHTHEATADVAANPAHIDTLKAGFRYAFGDLLRDIRNWLVAGIVLAGVLMALVSPEMLSDLGSGLLPKILMAVVGLPLYICAAAATPIALGLLVAGLSPGTVLVFLLAAPITSLATLTVYRREMGTPAVLLYLGGVLVCAVAAGWLTDLAIARTGIALQAQLSQGGELLPEFVEWPALLILLAAAWWPAKAANKYTGSASPPS</sequence>
<feature type="transmembrane region" description="Helical" evidence="7">
    <location>
        <begin position="242"/>
        <end position="267"/>
    </location>
</feature>
<feature type="transmembrane region" description="Helical" evidence="7">
    <location>
        <begin position="185"/>
        <end position="203"/>
    </location>
</feature>
<dbReference type="InterPro" id="IPR052923">
    <property type="entry name" value="UPF0718"/>
</dbReference>